<dbReference type="GO" id="GO:0006281">
    <property type="term" value="P:DNA repair"/>
    <property type="evidence" value="ECO:0007669"/>
    <property type="project" value="UniProtKB-KW"/>
</dbReference>
<evidence type="ECO:0000256" key="7">
    <source>
        <dbReference type="ARBA" id="ARBA00022842"/>
    </source>
</evidence>
<evidence type="ECO:0000256" key="2">
    <source>
        <dbReference type="ARBA" id="ARBA00001946"/>
    </source>
</evidence>
<keyword evidence="10" id="KW-0255">Endonuclease</keyword>
<dbReference type="Gene3D" id="3.60.10.10">
    <property type="entry name" value="Endonuclease/exonuclease/phosphatase"/>
    <property type="match status" value="1"/>
</dbReference>
<organism evidence="10 11">
    <name type="scientific">Bacillus mycoides</name>
    <dbReference type="NCBI Taxonomy" id="1405"/>
    <lineage>
        <taxon>Bacteria</taxon>
        <taxon>Bacillati</taxon>
        <taxon>Bacillota</taxon>
        <taxon>Bacilli</taxon>
        <taxon>Bacillales</taxon>
        <taxon>Bacillaceae</taxon>
        <taxon>Bacillus</taxon>
        <taxon>Bacillus cereus group</taxon>
    </lineage>
</organism>
<dbReference type="SUPFAM" id="SSF56219">
    <property type="entry name" value="DNase I-like"/>
    <property type="match status" value="1"/>
</dbReference>
<evidence type="ECO:0000259" key="9">
    <source>
        <dbReference type="Pfam" id="PF03372"/>
    </source>
</evidence>
<evidence type="ECO:0000256" key="1">
    <source>
        <dbReference type="ARBA" id="ARBA00001936"/>
    </source>
</evidence>
<name>A0A1E8B055_BACMY</name>
<dbReference type="EMBL" id="LXLT01000067">
    <property type="protein sequence ID" value="OFD71826.1"/>
    <property type="molecule type" value="Genomic_DNA"/>
</dbReference>
<accession>A0A1E8B055</accession>
<protein>
    <submittedName>
        <fullName evidence="10">Endonuclease</fullName>
    </submittedName>
</protein>
<gene>
    <name evidence="10" type="ORF">BWGOE8_50960</name>
</gene>
<comment type="cofactor">
    <cofactor evidence="1">
        <name>Mn(2+)</name>
        <dbReference type="ChEBI" id="CHEBI:29035"/>
    </cofactor>
</comment>
<dbReference type="GO" id="GO:0046872">
    <property type="term" value="F:metal ion binding"/>
    <property type="evidence" value="ECO:0007669"/>
    <property type="project" value="UniProtKB-KW"/>
</dbReference>
<sequence>MLKKFLKIVLIFILIVACILGGFLAYMTLTKEQPANVLDVKVENNKERVLQPGNEFKVTTFNIGYAGLDKDQDFFMDGGKGSGSSSKEQTEVNLKKMLSFLQNENSDFVLLQEVDIKSHRSFDVNEHEFLKKGLPDYASSFGKNYDTKWVPVPVTKPMGYAEGGLSTFSKYTVQTATRFQLPGMEPWPKRLFDLDRAIVEHKIPVNNGKYVRLVNVHLSAYDEGGKIRKQQAEYLKEYMNKCYQNGDYVILGGDWNQLLSNVQLSDPKFVKERPEWLVELPKDFADGGFQWAVDPSVMTVRDDVKKYVEGESFVTIIDGFIVSPNVEIVNVQGKDLKFENSDHNPVSAVFKLK</sequence>
<keyword evidence="5" id="KW-0227">DNA damage</keyword>
<dbReference type="PANTHER" id="PTHR15822">
    <property type="entry name" value="TRAF AND TNF RECEPTOR-ASSOCIATED PROTEIN"/>
    <property type="match status" value="1"/>
</dbReference>
<evidence type="ECO:0000256" key="4">
    <source>
        <dbReference type="ARBA" id="ARBA00022723"/>
    </source>
</evidence>
<feature type="domain" description="Endonuclease/exonuclease/phosphatase" evidence="9">
    <location>
        <begin position="61"/>
        <end position="274"/>
    </location>
</feature>
<dbReference type="AlphaFoldDB" id="A0A1E8B055"/>
<comment type="caution">
    <text evidence="10">The sequence shown here is derived from an EMBL/GenBank/DDBJ whole genome shotgun (WGS) entry which is preliminary data.</text>
</comment>
<dbReference type="PANTHER" id="PTHR15822:SF4">
    <property type="entry name" value="TYROSYL-DNA PHOSPHODIESTERASE 2"/>
    <property type="match status" value="1"/>
</dbReference>
<evidence type="ECO:0000256" key="3">
    <source>
        <dbReference type="ARBA" id="ARBA00022722"/>
    </source>
</evidence>
<dbReference type="InterPro" id="IPR051547">
    <property type="entry name" value="TDP2-like"/>
</dbReference>
<keyword evidence="3" id="KW-0540">Nuclease</keyword>
<keyword evidence="4" id="KW-0479">Metal-binding</keyword>
<dbReference type="InterPro" id="IPR036691">
    <property type="entry name" value="Endo/exonu/phosph_ase_sf"/>
</dbReference>
<dbReference type="PROSITE" id="PS51257">
    <property type="entry name" value="PROKAR_LIPOPROTEIN"/>
    <property type="match status" value="1"/>
</dbReference>
<dbReference type="Pfam" id="PF03372">
    <property type="entry name" value="Exo_endo_phos"/>
    <property type="match status" value="1"/>
</dbReference>
<comment type="cofactor">
    <cofactor evidence="2">
        <name>Mg(2+)</name>
        <dbReference type="ChEBI" id="CHEBI:18420"/>
    </cofactor>
</comment>
<reference evidence="10 11" key="1">
    <citation type="submission" date="2016-05" db="EMBL/GenBank/DDBJ databases">
        <title>Bacillus thuringiensis and Bacillus weihenstephanensis as novel biocontrol agents of wilt causing Verticillium species.</title>
        <authorList>
            <person name="Hollensteiner J."/>
            <person name="Wemheuer F."/>
            <person name="Harting R."/>
            <person name="Kolarzyk A."/>
            <person name="Diaz-Valerio S."/>
            <person name="Poehlein A."/>
            <person name="Brzuszkiewicz E."/>
            <person name="Nesemann K."/>
            <person name="Braus-Stromeyer S."/>
            <person name="Braus G."/>
            <person name="Daniel R."/>
            <person name="Liesegang H."/>
        </authorList>
    </citation>
    <scope>NUCLEOTIDE SEQUENCE [LARGE SCALE GENOMIC DNA]</scope>
    <source>
        <strain evidence="10 11">GOE8</strain>
    </source>
</reference>
<keyword evidence="8" id="KW-0234">DNA repair</keyword>
<keyword evidence="6" id="KW-0378">Hydrolase</keyword>
<keyword evidence="7" id="KW-0460">Magnesium</keyword>
<evidence type="ECO:0000313" key="10">
    <source>
        <dbReference type="EMBL" id="OFD71826.1"/>
    </source>
</evidence>
<dbReference type="GO" id="GO:0016787">
    <property type="term" value="F:hydrolase activity"/>
    <property type="evidence" value="ECO:0007669"/>
    <property type="project" value="UniProtKB-KW"/>
</dbReference>
<proteinExistence type="predicted"/>
<evidence type="ECO:0000313" key="11">
    <source>
        <dbReference type="Proteomes" id="UP000175706"/>
    </source>
</evidence>
<dbReference type="Proteomes" id="UP000175706">
    <property type="component" value="Unassembled WGS sequence"/>
</dbReference>
<dbReference type="GO" id="GO:0004519">
    <property type="term" value="F:endonuclease activity"/>
    <property type="evidence" value="ECO:0007669"/>
    <property type="project" value="UniProtKB-KW"/>
</dbReference>
<evidence type="ECO:0000256" key="8">
    <source>
        <dbReference type="ARBA" id="ARBA00023204"/>
    </source>
</evidence>
<dbReference type="InterPro" id="IPR005135">
    <property type="entry name" value="Endo/exonuclease/phosphatase"/>
</dbReference>
<evidence type="ECO:0000256" key="5">
    <source>
        <dbReference type="ARBA" id="ARBA00022763"/>
    </source>
</evidence>
<evidence type="ECO:0000256" key="6">
    <source>
        <dbReference type="ARBA" id="ARBA00022801"/>
    </source>
</evidence>
<dbReference type="PATRIC" id="fig|86662.25.peg.5227"/>